<dbReference type="OrthoDB" id="3120183at2759"/>
<organism evidence="2 3">
    <name type="scientific">Amanita muscaria (strain Koide BX008)</name>
    <dbReference type="NCBI Taxonomy" id="946122"/>
    <lineage>
        <taxon>Eukaryota</taxon>
        <taxon>Fungi</taxon>
        <taxon>Dikarya</taxon>
        <taxon>Basidiomycota</taxon>
        <taxon>Agaricomycotina</taxon>
        <taxon>Agaricomycetes</taxon>
        <taxon>Agaricomycetidae</taxon>
        <taxon>Agaricales</taxon>
        <taxon>Pluteineae</taxon>
        <taxon>Amanitaceae</taxon>
        <taxon>Amanita</taxon>
    </lineage>
</organism>
<keyword evidence="3" id="KW-1185">Reference proteome</keyword>
<dbReference type="AlphaFoldDB" id="A0A0C2S6N9"/>
<evidence type="ECO:0000256" key="1">
    <source>
        <dbReference type="SAM" id="MobiDB-lite"/>
    </source>
</evidence>
<feature type="region of interest" description="Disordered" evidence="1">
    <location>
        <begin position="58"/>
        <end position="120"/>
    </location>
</feature>
<feature type="compositionally biased region" description="Pro residues" evidence="1">
    <location>
        <begin position="178"/>
        <end position="195"/>
    </location>
</feature>
<feature type="compositionally biased region" description="Acidic residues" evidence="1">
    <location>
        <begin position="135"/>
        <end position="156"/>
    </location>
</feature>
<dbReference type="InParanoid" id="A0A0C2S6N9"/>
<feature type="compositionally biased region" description="Basic and acidic residues" evidence="1">
    <location>
        <begin position="70"/>
        <end position="79"/>
    </location>
</feature>
<feature type="region of interest" description="Disordered" evidence="1">
    <location>
        <begin position="133"/>
        <end position="218"/>
    </location>
</feature>
<sequence length="242" mass="27000">MTGCSRSGCSRIDFGKKHDWLQSQLLSKWKFYWEKHELYFDQSTDHWRLVEGNQPAPDWFFEEDYTPGDPETHVPEELRTPPTPVAGPSNPEPVQTRPSFSANVESSDEEGNTSGTSEEFVDADQSAELKYVEQEQPEETEQDQDESSELSEEEEQLGTGAQTVTHVTPLPPLQIALPPLPLSPPTPPPLEPSPPEAEVEMSTAGGPAPNIEQEGGGGFVKLPFPTKFNGKRHCYSRRIHNM</sequence>
<dbReference type="EMBL" id="KN818339">
    <property type="protein sequence ID" value="KIL58405.1"/>
    <property type="molecule type" value="Genomic_DNA"/>
</dbReference>
<protein>
    <submittedName>
        <fullName evidence="2">Uncharacterized protein</fullName>
    </submittedName>
</protein>
<gene>
    <name evidence="2" type="ORF">M378DRAFT_15587</name>
</gene>
<evidence type="ECO:0000313" key="3">
    <source>
        <dbReference type="Proteomes" id="UP000054549"/>
    </source>
</evidence>
<name>A0A0C2S6N9_AMAMK</name>
<reference evidence="2 3" key="1">
    <citation type="submission" date="2014-04" db="EMBL/GenBank/DDBJ databases">
        <title>Evolutionary Origins and Diversification of the Mycorrhizal Mutualists.</title>
        <authorList>
            <consortium name="DOE Joint Genome Institute"/>
            <consortium name="Mycorrhizal Genomics Consortium"/>
            <person name="Kohler A."/>
            <person name="Kuo A."/>
            <person name="Nagy L.G."/>
            <person name="Floudas D."/>
            <person name="Copeland A."/>
            <person name="Barry K.W."/>
            <person name="Cichocki N."/>
            <person name="Veneault-Fourrey C."/>
            <person name="LaButti K."/>
            <person name="Lindquist E.A."/>
            <person name="Lipzen A."/>
            <person name="Lundell T."/>
            <person name="Morin E."/>
            <person name="Murat C."/>
            <person name="Riley R."/>
            <person name="Ohm R."/>
            <person name="Sun H."/>
            <person name="Tunlid A."/>
            <person name="Henrissat B."/>
            <person name="Grigoriev I.V."/>
            <person name="Hibbett D.S."/>
            <person name="Martin F."/>
        </authorList>
    </citation>
    <scope>NUCLEOTIDE SEQUENCE [LARGE SCALE GENOMIC DNA]</scope>
    <source>
        <strain evidence="2 3">Koide BX008</strain>
    </source>
</reference>
<evidence type="ECO:0000313" key="2">
    <source>
        <dbReference type="EMBL" id="KIL58405.1"/>
    </source>
</evidence>
<accession>A0A0C2S6N9</accession>
<dbReference type="HOGENOM" id="CLU_1146933_0_0_1"/>
<dbReference type="Proteomes" id="UP000054549">
    <property type="component" value="Unassembled WGS sequence"/>
</dbReference>
<feature type="compositionally biased region" description="Polar residues" evidence="1">
    <location>
        <begin position="92"/>
        <end position="105"/>
    </location>
</feature>
<proteinExistence type="predicted"/>